<dbReference type="RefSeq" id="WP_225956010.1">
    <property type="nucleotide sequence ID" value="NZ_JADBEG010000001.1"/>
</dbReference>
<evidence type="ECO:0000313" key="2">
    <source>
        <dbReference type="EMBL" id="MBE1502266.1"/>
    </source>
</evidence>
<protein>
    <recommendedName>
        <fullName evidence="4">Twin-arginine translocation signal domain-containing protein</fullName>
    </recommendedName>
</protein>
<evidence type="ECO:0008006" key="4">
    <source>
        <dbReference type="Google" id="ProtNLM"/>
    </source>
</evidence>
<organism evidence="2 3">
    <name type="scientific">Amycolatopsis lexingtonensis</name>
    <dbReference type="NCBI Taxonomy" id="218822"/>
    <lineage>
        <taxon>Bacteria</taxon>
        <taxon>Bacillati</taxon>
        <taxon>Actinomycetota</taxon>
        <taxon>Actinomycetes</taxon>
        <taxon>Pseudonocardiales</taxon>
        <taxon>Pseudonocardiaceae</taxon>
        <taxon>Amycolatopsis</taxon>
    </lineage>
</organism>
<accession>A0ABR9IGE0</accession>
<reference evidence="2 3" key="1">
    <citation type="submission" date="2020-10" db="EMBL/GenBank/DDBJ databases">
        <title>Sequencing the genomes of 1000 actinobacteria strains.</title>
        <authorList>
            <person name="Klenk H.-P."/>
        </authorList>
    </citation>
    <scope>NUCLEOTIDE SEQUENCE [LARGE SCALE GENOMIC DNA]</scope>
    <source>
        <strain evidence="2 3">DSM 44653</strain>
    </source>
</reference>
<gene>
    <name evidence="2" type="ORF">H4696_009366</name>
</gene>
<sequence>MDRRKLLKIGVATVAGAVLLEGTATADTGLPPVPGMQGDRRANEL</sequence>
<name>A0ABR9IGE0_9PSEU</name>
<dbReference type="Proteomes" id="UP000631670">
    <property type="component" value="Unassembled WGS sequence"/>
</dbReference>
<proteinExistence type="predicted"/>
<feature type="region of interest" description="Disordered" evidence="1">
    <location>
        <begin position="25"/>
        <end position="45"/>
    </location>
</feature>
<evidence type="ECO:0000313" key="3">
    <source>
        <dbReference type="Proteomes" id="UP000631670"/>
    </source>
</evidence>
<keyword evidence="3" id="KW-1185">Reference proteome</keyword>
<dbReference type="EMBL" id="JADBEG010000001">
    <property type="protein sequence ID" value="MBE1502266.1"/>
    <property type="molecule type" value="Genomic_DNA"/>
</dbReference>
<evidence type="ECO:0000256" key="1">
    <source>
        <dbReference type="SAM" id="MobiDB-lite"/>
    </source>
</evidence>
<comment type="caution">
    <text evidence="2">The sequence shown here is derived from an EMBL/GenBank/DDBJ whole genome shotgun (WGS) entry which is preliminary data.</text>
</comment>